<accession>A0A6J5KHM6</accession>
<proteinExistence type="predicted"/>
<protein>
    <submittedName>
        <fullName evidence="1">Uncharacterized protein</fullName>
    </submittedName>
</protein>
<organism evidence="1">
    <name type="scientific">uncultured Caudovirales phage</name>
    <dbReference type="NCBI Taxonomy" id="2100421"/>
    <lineage>
        <taxon>Viruses</taxon>
        <taxon>Duplodnaviria</taxon>
        <taxon>Heunggongvirae</taxon>
        <taxon>Uroviricota</taxon>
        <taxon>Caudoviricetes</taxon>
        <taxon>Peduoviridae</taxon>
        <taxon>Maltschvirus</taxon>
        <taxon>Maltschvirus maltsch</taxon>
    </lineage>
</organism>
<reference evidence="1" key="1">
    <citation type="submission" date="2020-04" db="EMBL/GenBank/DDBJ databases">
        <authorList>
            <person name="Chiriac C."/>
            <person name="Salcher M."/>
            <person name="Ghai R."/>
            <person name="Kavagutti S V."/>
        </authorList>
    </citation>
    <scope>NUCLEOTIDE SEQUENCE</scope>
</reference>
<gene>
    <name evidence="1" type="ORF">UFOVP1_21</name>
</gene>
<evidence type="ECO:0000313" key="1">
    <source>
        <dbReference type="EMBL" id="CAB4120893.1"/>
    </source>
</evidence>
<sequence>MRLKEALLSDTFKRTGWLGYSVHCSVVNESRWEVLWLTTERWPSFHIVDWAWCTLSHKEIFNGMKRDIIDYIYKENNNE</sequence>
<dbReference type="EMBL" id="LR796139">
    <property type="protein sequence ID" value="CAB4120893.1"/>
    <property type="molecule type" value="Genomic_DNA"/>
</dbReference>
<name>A0A6J5KHM6_9CAUD</name>